<evidence type="ECO:0000259" key="11">
    <source>
        <dbReference type="Pfam" id="PF08234"/>
    </source>
</evidence>
<dbReference type="AlphaFoldDB" id="A0A1C7N9F6"/>
<evidence type="ECO:0000313" key="12">
    <source>
        <dbReference type="EMBL" id="OBZ85762.1"/>
    </source>
</evidence>
<dbReference type="FunCoup" id="A0A1C7N9F6">
    <property type="interactions" value="130"/>
</dbReference>
<evidence type="ECO:0000256" key="7">
    <source>
        <dbReference type="ARBA" id="ARBA00023306"/>
    </source>
</evidence>
<keyword evidence="7 9" id="KW-0131">Cell cycle</keyword>
<keyword evidence="3 9" id="KW-0132">Cell division</keyword>
<keyword evidence="9" id="KW-0539">Nucleus</keyword>
<dbReference type="GO" id="GO:0051301">
    <property type="term" value="P:cell division"/>
    <property type="evidence" value="ECO:0007669"/>
    <property type="project" value="UniProtKB-UniRule"/>
</dbReference>
<gene>
    <name evidence="12" type="ORF">A0J61_06184</name>
</gene>
<evidence type="ECO:0000256" key="8">
    <source>
        <dbReference type="ARBA" id="ARBA00023328"/>
    </source>
</evidence>
<feature type="coiled-coil region" evidence="10">
    <location>
        <begin position="39"/>
        <end position="130"/>
    </location>
</feature>
<evidence type="ECO:0000256" key="5">
    <source>
        <dbReference type="ARBA" id="ARBA00022838"/>
    </source>
</evidence>
<keyword evidence="5 9" id="KW-0995">Kinetochore</keyword>
<comment type="caution">
    <text evidence="12">The sequence shown here is derived from an EMBL/GenBank/DDBJ whole genome shotgun (WGS) entry which is preliminary data.</text>
</comment>
<organism evidence="12 13">
    <name type="scientific">Choanephora cucurbitarum</name>
    <dbReference type="NCBI Taxonomy" id="101091"/>
    <lineage>
        <taxon>Eukaryota</taxon>
        <taxon>Fungi</taxon>
        <taxon>Fungi incertae sedis</taxon>
        <taxon>Mucoromycota</taxon>
        <taxon>Mucoromycotina</taxon>
        <taxon>Mucoromycetes</taxon>
        <taxon>Mucorales</taxon>
        <taxon>Mucorineae</taxon>
        <taxon>Choanephoraceae</taxon>
        <taxon>Choanephoroideae</taxon>
        <taxon>Choanephora</taxon>
    </lineage>
</organism>
<dbReference type="PANTHER" id="PTHR34286">
    <property type="entry name" value="TRANSMEMBRANE PROTEIN"/>
    <property type="match status" value="1"/>
</dbReference>
<keyword evidence="13" id="KW-1185">Reference proteome</keyword>
<proteinExistence type="inferred from homology"/>
<accession>A0A1C7N9F6</accession>
<keyword evidence="4 9" id="KW-0498">Mitosis</keyword>
<evidence type="ECO:0000256" key="4">
    <source>
        <dbReference type="ARBA" id="ARBA00022776"/>
    </source>
</evidence>
<evidence type="ECO:0000256" key="1">
    <source>
        <dbReference type="ARBA" id="ARBA00006379"/>
    </source>
</evidence>
<reference evidence="12 13" key="1">
    <citation type="submission" date="2016-03" db="EMBL/GenBank/DDBJ databases">
        <title>Choanephora cucurbitarum.</title>
        <authorList>
            <person name="Min B."/>
            <person name="Park H."/>
            <person name="Park J.-H."/>
            <person name="Shin H.-D."/>
            <person name="Choi I.-G."/>
        </authorList>
    </citation>
    <scope>NUCLEOTIDE SEQUENCE [LARGE SCALE GENOMIC DNA]</scope>
    <source>
        <strain evidence="12 13">KUS-F28377</strain>
    </source>
</reference>
<comment type="similarity">
    <text evidence="1 9">Belongs to the SPC25 family.</text>
</comment>
<sequence length="298" mass="34888">MEKSPLFELADTIENLIVRAQTNIDQHIETTEAEVLVFTEESKKKVTQLKEQKDRLLSEIESASNRTSELKKKLDAIHSRTLSSQEAHERRHTLESMELHNQQLRSERDQLQLELQKKRKEQEAKEMLDAKFIQETMTQLQASINLMQLELINTKDNGTVIKVVMKHVNPHDPEQAFTLVHDLDEEQRYRLVQSNPILPQAYINPILNELNDTRDYYAFLKNGAVSRYPYPKDVWSPAGGWWSRPKNWKSNTAVAAIGMAVTLGAIWRYSAEKEVRYQEPKRWIPSMMWAKQYKDQQQ</sequence>
<evidence type="ECO:0000256" key="9">
    <source>
        <dbReference type="RuleBase" id="RU367150"/>
    </source>
</evidence>
<evidence type="ECO:0000313" key="13">
    <source>
        <dbReference type="Proteomes" id="UP000093000"/>
    </source>
</evidence>
<evidence type="ECO:0000256" key="2">
    <source>
        <dbReference type="ARBA" id="ARBA00022454"/>
    </source>
</evidence>
<evidence type="ECO:0000256" key="6">
    <source>
        <dbReference type="ARBA" id="ARBA00023054"/>
    </source>
</evidence>
<keyword evidence="8 9" id="KW-0137">Centromere</keyword>
<name>A0A1C7N9F6_9FUNG</name>
<dbReference type="PANTHER" id="PTHR34286:SF1">
    <property type="entry name" value="TRANSMEMBRANE PROTEIN"/>
    <property type="match status" value="1"/>
</dbReference>
<keyword evidence="2 9" id="KW-0158">Chromosome</keyword>
<dbReference type="CDD" id="cd23784">
    <property type="entry name" value="RWD_Spc25"/>
    <property type="match status" value="1"/>
</dbReference>
<dbReference type="OrthoDB" id="2100988at2759"/>
<comment type="function">
    <text evidence="9">Acts as a component of the essential kinetochore-associated NDC80 complex, which is required for chromosome segregation and spindle checkpoint activity.</text>
</comment>
<comment type="subunit">
    <text evidence="9">Component of the NDC80 complex.</text>
</comment>
<protein>
    <recommendedName>
        <fullName evidence="9">Kinetochore protein SPC25</fullName>
    </recommendedName>
</protein>
<dbReference type="Proteomes" id="UP000093000">
    <property type="component" value="Unassembled WGS sequence"/>
</dbReference>
<evidence type="ECO:0000256" key="10">
    <source>
        <dbReference type="SAM" id="Coils"/>
    </source>
</evidence>
<dbReference type="GO" id="GO:0005634">
    <property type="term" value="C:nucleus"/>
    <property type="evidence" value="ECO:0007669"/>
    <property type="project" value="UniProtKB-SubCell"/>
</dbReference>
<dbReference type="InterPro" id="IPR013255">
    <property type="entry name" value="Spc25_C"/>
</dbReference>
<keyword evidence="6 10" id="KW-0175">Coiled coil</keyword>
<dbReference type="Pfam" id="PF08234">
    <property type="entry name" value="Spindle_Spc25"/>
    <property type="match status" value="1"/>
</dbReference>
<feature type="domain" description="Chromosome segregation protein Spc25 C-terminal" evidence="11">
    <location>
        <begin position="159"/>
        <end position="222"/>
    </location>
</feature>
<comment type="subcellular location">
    <subcellularLocation>
        <location evidence="9">Nucleus</location>
    </subcellularLocation>
    <subcellularLocation>
        <location evidence="9">Chromosome</location>
        <location evidence="9">Centromere</location>
        <location evidence="9">Kinetochore</location>
    </subcellularLocation>
</comment>
<dbReference type="EMBL" id="LUGH01000362">
    <property type="protein sequence ID" value="OBZ85762.1"/>
    <property type="molecule type" value="Genomic_DNA"/>
</dbReference>
<dbReference type="GO" id="GO:0007059">
    <property type="term" value="P:chromosome segregation"/>
    <property type="evidence" value="ECO:0007669"/>
    <property type="project" value="InterPro"/>
</dbReference>
<dbReference type="STRING" id="101091.A0A1C7N9F6"/>
<dbReference type="Gene3D" id="3.30.457.50">
    <property type="entry name" value="Chromosome segregation protein Spc25"/>
    <property type="match status" value="1"/>
</dbReference>
<evidence type="ECO:0000256" key="3">
    <source>
        <dbReference type="ARBA" id="ARBA00022618"/>
    </source>
</evidence>
<dbReference type="InParanoid" id="A0A1C7N9F6"/>
<dbReference type="GO" id="GO:0031262">
    <property type="term" value="C:Ndc80 complex"/>
    <property type="evidence" value="ECO:0007669"/>
    <property type="project" value="InterPro"/>
</dbReference>